<gene>
    <name evidence="3" type="ORF">ACFS5M_03525</name>
</gene>
<organism evidence="3 4">
    <name type="scientific">Lacinutrix iliipiscaria</name>
    <dbReference type="NCBI Taxonomy" id="1230532"/>
    <lineage>
        <taxon>Bacteria</taxon>
        <taxon>Pseudomonadati</taxon>
        <taxon>Bacteroidota</taxon>
        <taxon>Flavobacteriia</taxon>
        <taxon>Flavobacteriales</taxon>
        <taxon>Flavobacteriaceae</taxon>
        <taxon>Lacinutrix</taxon>
    </lineage>
</organism>
<comment type="caution">
    <text evidence="3">The sequence shown here is derived from an EMBL/GenBank/DDBJ whole genome shotgun (WGS) entry which is preliminary data.</text>
</comment>
<evidence type="ECO:0000313" key="3">
    <source>
        <dbReference type="EMBL" id="MFD2822724.1"/>
    </source>
</evidence>
<feature type="signal peptide" evidence="2">
    <location>
        <begin position="1"/>
        <end position="19"/>
    </location>
</feature>
<name>A0ABW5WKE9_9FLAO</name>
<dbReference type="Pfam" id="PF11276">
    <property type="entry name" value="DUF3078"/>
    <property type="match status" value="1"/>
</dbReference>
<sequence length="324" mass="36039">MKKLILLFALFIGITSVHAQTKEENEQTKSELQAQKAEKQAVADAAQAEADALQAQIDALPGWRKGGNILLTFNQSAFNNEWTGGGIGNITANLLINYDFNLLKGDYIWDNKFIVDYGVIKNKGDEAFTKSNDRIEFNSIGGKKASGNWFYSAYFNARTQLDKGADGETHFFSPAYFQAGPGMFWRKSDNLNVMISPAAAKLIVVHGEYTDPANYGLTADEFNEIGYFGVEANETTRFELGAALRGYYKLNIVKGIAMENILALYTNYLEDPQNVDVDYTMNLSMTVNKYISANLVFQAIYDDNANSNGFQIREAFGVGFNYGF</sequence>
<keyword evidence="2" id="KW-0732">Signal</keyword>
<evidence type="ECO:0000313" key="4">
    <source>
        <dbReference type="Proteomes" id="UP001597533"/>
    </source>
</evidence>
<dbReference type="EMBL" id="JBHUOV010000001">
    <property type="protein sequence ID" value="MFD2822724.1"/>
    <property type="molecule type" value="Genomic_DNA"/>
</dbReference>
<reference evidence="4" key="1">
    <citation type="journal article" date="2019" name="Int. J. Syst. Evol. Microbiol.">
        <title>The Global Catalogue of Microorganisms (GCM) 10K type strain sequencing project: providing services to taxonomists for standard genome sequencing and annotation.</title>
        <authorList>
            <consortium name="The Broad Institute Genomics Platform"/>
            <consortium name="The Broad Institute Genome Sequencing Center for Infectious Disease"/>
            <person name="Wu L."/>
            <person name="Ma J."/>
        </authorList>
    </citation>
    <scope>NUCLEOTIDE SEQUENCE [LARGE SCALE GENOMIC DNA]</scope>
    <source>
        <strain evidence="4">KCTC 32141</strain>
    </source>
</reference>
<dbReference type="RefSeq" id="WP_183485834.1">
    <property type="nucleotide sequence ID" value="NZ_JBHUOV010000001.1"/>
</dbReference>
<feature type="coiled-coil region" evidence="1">
    <location>
        <begin position="18"/>
        <end position="56"/>
    </location>
</feature>
<keyword evidence="4" id="KW-1185">Reference proteome</keyword>
<keyword evidence="1" id="KW-0175">Coiled coil</keyword>
<feature type="chain" id="PRO_5046559067" evidence="2">
    <location>
        <begin position="20"/>
        <end position="324"/>
    </location>
</feature>
<proteinExistence type="predicted"/>
<protein>
    <submittedName>
        <fullName evidence="3">DUF3078 domain-containing protein</fullName>
    </submittedName>
</protein>
<accession>A0ABW5WKE9</accession>
<dbReference type="Proteomes" id="UP001597533">
    <property type="component" value="Unassembled WGS sequence"/>
</dbReference>
<evidence type="ECO:0000256" key="2">
    <source>
        <dbReference type="SAM" id="SignalP"/>
    </source>
</evidence>
<dbReference type="InterPro" id="IPR021428">
    <property type="entry name" value="DUF3078"/>
</dbReference>
<evidence type="ECO:0000256" key="1">
    <source>
        <dbReference type="SAM" id="Coils"/>
    </source>
</evidence>